<protein>
    <submittedName>
        <fullName evidence="2">Uncharacterized protein</fullName>
    </submittedName>
</protein>
<keyword evidence="3" id="KW-1185">Reference proteome</keyword>
<reference evidence="2" key="2">
    <citation type="submission" date="2015-06" db="UniProtKB">
        <authorList>
            <consortium name="EnsemblPlants"/>
        </authorList>
    </citation>
    <scope>IDENTIFICATION</scope>
</reference>
<evidence type="ECO:0000256" key="1">
    <source>
        <dbReference type="SAM" id="MobiDB-lite"/>
    </source>
</evidence>
<feature type="compositionally biased region" description="Basic residues" evidence="1">
    <location>
        <begin position="152"/>
        <end position="161"/>
    </location>
</feature>
<proteinExistence type="predicted"/>
<dbReference type="Proteomes" id="UP000008022">
    <property type="component" value="Unassembled WGS sequence"/>
</dbReference>
<dbReference type="AlphaFoldDB" id="A0A0E0QYF4"/>
<dbReference type="HOGENOM" id="CLU_1290808_0_0_1"/>
<evidence type="ECO:0000313" key="2">
    <source>
        <dbReference type="EnsemblPlants" id="ORUFI10G08590.1"/>
    </source>
</evidence>
<accession>A0A0E0QYF4</accession>
<dbReference type="Gramene" id="ORUFI10G08590.1">
    <property type="protein sequence ID" value="ORUFI10G08590.1"/>
    <property type="gene ID" value="ORUFI10G08590"/>
</dbReference>
<evidence type="ECO:0000313" key="3">
    <source>
        <dbReference type="Proteomes" id="UP000008022"/>
    </source>
</evidence>
<name>A0A0E0QYF4_ORYRU</name>
<reference evidence="3" key="1">
    <citation type="submission" date="2013-06" db="EMBL/GenBank/DDBJ databases">
        <authorList>
            <person name="Zhao Q."/>
        </authorList>
    </citation>
    <scope>NUCLEOTIDE SEQUENCE</scope>
    <source>
        <strain evidence="3">cv. W1943</strain>
    </source>
</reference>
<dbReference type="OMA" id="MKMEGAD"/>
<sequence length="214" mass="23064">MSEEENDVTSAKPFIQTAIEPNLNGFMKMEGADFYYCGGGARPAAGGAAADAPAAQACRRTGRQRGERPADRADGQWAGTLWERKMAPTGRARTLPPSSSMAADLAPAPSTVWPVGVCERFSSYPFLSLYLFSHDGDGRRCGEEGQQAGARGRGRRRHRARPAIPIFSPRNVQEGRSPLLVNSQELGESGGGGGLPRPPDELAPSRRHDSRLFR</sequence>
<dbReference type="EnsemblPlants" id="ORUFI10G08590.1">
    <property type="protein sequence ID" value="ORUFI10G08590.1"/>
    <property type="gene ID" value="ORUFI10G08590"/>
</dbReference>
<feature type="region of interest" description="Disordered" evidence="1">
    <location>
        <begin position="138"/>
        <end position="214"/>
    </location>
</feature>
<feature type="compositionally biased region" description="Basic and acidic residues" evidence="1">
    <location>
        <begin position="198"/>
        <end position="214"/>
    </location>
</feature>
<organism evidence="2 3">
    <name type="scientific">Oryza rufipogon</name>
    <name type="common">Brownbeard rice</name>
    <name type="synonym">Asian wild rice</name>
    <dbReference type="NCBI Taxonomy" id="4529"/>
    <lineage>
        <taxon>Eukaryota</taxon>
        <taxon>Viridiplantae</taxon>
        <taxon>Streptophyta</taxon>
        <taxon>Embryophyta</taxon>
        <taxon>Tracheophyta</taxon>
        <taxon>Spermatophyta</taxon>
        <taxon>Magnoliopsida</taxon>
        <taxon>Liliopsida</taxon>
        <taxon>Poales</taxon>
        <taxon>Poaceae</taxon>
        <taxon>BOP clade</taxon>
        <taxon>Oryzoideae</taxon>
        <taxon>Oryzeae</taxon>
        <taxon>Oryzinae</taxon>
        <taxon>Oryza</taxon>
    </lineage>
</organism>